<dbReference type="Proteomes" id="UP001165296">
    <property type="component" value="Unassembled WGS sequence"/>
</dbReference>
<keyword evidence="2" id="KW-1185">Reference proteome</keyword>
<accession>A0ABS8AYB0</accession>
<proteinExistence type="predicted"/>
<evidence type="ECO:0000313" key="1">
    <source>
        <dbReference type="EMBL" id="MCB2410779.1"/>
    </source>
</evidence>
<organism evidence="1 2">
    <name type="scientific">Hymenobacter lucidus</name>
    <dbReference type="NCBI Taxonomy" id="2880930"/>
    <lineage>
        <taxon>Bacteria</taxon>
        <taxon>Pseudomonadati</taxon>
        <taxon>Bacteroidota</taxon>
        <taxon>Cytophagia</taxon>
        <taxon>Cytophagales</taxon>
        <taxon>Hymenobacteraceae</taxon>
        <taxon>Hymenobacter</taxon>
    </lineage>
</organism>
<gene>
    <name evidence="1" type="ORF">LGH74_22515</name>
</gene>
<dbReference type="EMBL" id="JAJADR010000011">
    <property type="protein sequence ID" value="MCB2410779.1"/>
    <property type="molecule type" value="Genomic_DNA"/>
</dbReference>
<sequence>MWTLLQSQADVDYLMEVYRGFHDSCIKEIAVQNREFVDERLAMGFGNQTFVRMLFQSQFRKASVIEILFEDVVRFNWIQDERNADTGLSMLMAAVCYWQDDTLYWAEDMDWSVDAEDKNDYRWIAAKQGRWRIVESALGPDTRLSEPTNS</sequence>
<name>A0ABS8AYB0_9BACT</name>
<dbReference type="RefSeq" id="WP_226180012.1">
    <property type="nucleotide sequence ID" value="NZ_JAJADR010000011.1"/>
</dbReference>
<evidence type="ECO:0000313" key="2">
    <source>
        <dbReference type="Proteomes" id="UP001165296"/>
    </source>
</evidence>
<protein>
    <recommendedName>
        <fullName evidence="3">SnoaL-like domain-containing protein</fullName>
    </recommendedName>
</protein>
<evidence type="ECO:0008006" key="3">
    <source>
        <dbReference type="Google" id="ProtNLM"/>
    </source>
</evidence>
<reference evidence="1" key="1">
    <citation type="submission" date="2021-10" db="EMBL/GenBank/DDBJ databases">
        <authorList>
            <person name="Dean J.D."/>
            <person name="Kim M.K."/>
            <person name="Newey C.N."/>
            <person name="Stoker T.S."/>
            <person name="Thompson D.W."/>
            <person name="Grose J.H."/>
        </authorList>
    </citation>
    <scope>NUCLEOTIDE SEQUENCE</scope>
    <source>
        <strain evidence="1">BT178</strain>
    </source>
</reference>
<comment type="caution">
    <text evidence="1">The sequence shown here is derived from an EMBL/GenBank/DDBJ whole genome shotgun (WGS) entry which is preliminary data.</text>
</comment>